<dbReference type="GO" id="GO:0008289">
    <property type="term" value="F:lipid binding"/>
    <property type="evidence" value="ECO:0007669"/>
    <property type="project" value="UniProtKB-KW"/>
</dbReference>
<dbReference type="Pfam" id="PF02645">
    <property type="entry name" value="DegV"/>
    <property type="match status" value="1"/>
</dbReference>
<evidence type="ECO:0000313" key="2">
    <source>
        <dbReference type="EMBL" id="SUZ65351.1"/>
    </source>
</evidence>
<dbReference type="PROSITE" id="PS51482">
    <property type="entry name" value="DEGV"/>
    <property type="match status" value="1"/>
</dbReference>
<organism evidence="2">
    <name type="scientific">marine metagenome</name>
    <dbReference type="NCBI Taxonomy" id="408172"/>
    <lineage>
        <taxon>unclassified sequences</taxon>
        <taxon>metagenomes</taxon>
        <taxon>ecological metagenomes</taxon>
    </lineage>
</organism>
<sequence length="262" mass="27231">VAQLGIKIVPLKIRLGDTEYVDRLELSTAQFWEMCRQNDELPSTAAPAPGAFIEVFQRAASEGASGVVAIVLSGQLSATIEAAQQAAREVEGTISVKVVDSRTVTLGLGAIVVAAARAAKAGADINEIADIAADGAARTHVHAALDTLENLRKGGRIGAAGSLLGSMLSIKPLIEVRNGVVEPAGKQRTRSKALNYLVEVVKEHADSIENIFVIHAECDDVDSFVEQINSIVQPEVLVGQVGPVVGAHAGIGTIGVAFQTAS</sequence>
<dbReference type="PANTHER" id="PTHR33434">
    <property type="entry name" value="DEGV DOMAIN-CONTAINING PROTEIN DR_1986-RELATED"/>
    <property type="match status" value="1"/>
</dbReference>
<dbReference type="EMBL" id="UINC01000957">
    <property type="protein sequence ID" value="SUZ65351.1"/>
    <property type="molecule type" value="Genomic_DNA"/>
</dbReference>
<gene>
    <name evidence="2" type="ORF">METZ01_LOCUS18205</name>
</gene>
<feature type="non-terminal residue" evidence="2">
    <location>
        <position position="1"/>
    </location>
</feature>
<proteinExistence type="predicted"/>
<name>A0A381PEC3_9ZZZZ</name>
<keyword evidence="1" id="KW-0446">Lipid-binding</keyword>
<dbReference type="AlphaFoldDB" id="A0A381PEC3"/>
<accession>A0A381PEC3</accession>
<evidence type="ECO:0000256" key="1">
    <source>
        <dbReference type="ARBA" id="ARBA00023121"/>
    </source>
</evidence>
<protein>
    <recommendedName>
        <fullName evidence="3">DegV domain-containing protein</fullName>
    </recommendedName>
</protein>
<dbReference type="SUPFAM" id="SSF82549">
    <property type="entry name" value="DAK1/DegV-like"/>
    <property type="match status" value="1"/>
</dbReference>
<dbReference type="Gene3D" id="3.40.50.10170">
    <property type="match status" value="1"/>
</dbReference>
<dbReference type="PANTHER" id="PTHR33434:SF2">
    <property type="entry name" value="FATTY ACID-BINDING PROTEIN TM_1468"/>
    <property type="match status" value="1"/>
</dbReference>
<evidence type="ECO:0008006" key="3">
    <source>
        <dbReference type="Google" id="ProtNLM"/>
    </source>
</evidence>
<dbReference type="InterPro" id="IPR050270">
    <property type="entry name" value="DegV_domain_contain"/>
</dbReference>
<dbReference type="InterPro" id="IPR043168">
    <property type="entry name" value="DegV_C"/>
</dbReference>
<dbReference type="NCBIfam" id="TIGR00762">
    <property type="entry name" value="DegV"/>
    <property type="match status" value="1"/>
</dbReference>
<dbReference type="InterPro" id="IPR003797">
    <property type="entry name" value="DegV"/>
</dbReference>
<dbReference type="Gene3D" id="3.30.1180.10">
    <property type="match status" value="1"/>
</dbReference>
<reference evidence="2" key="1">
    <citation type="submission" date="2018-05" db="EMBL/GenBank/DDBJ databases">
        <authorList>
            <person name="Lanie J.A."/>
            <person name="Ng W.-L."/>
            <person name="Kazmierczak K.M."/>
            <person name="Andrzejewski T.M."/>
            <person name="Davidsen T.M."/>
            <person name="Wayne K.J."/>
            <person name="Tettelin H."/>
            <person name="Glass J.I."/>
            <person name="Rusch D."/>
            <person name="Podicherti R."/>
            <person name="Tsui H.-C.T."/>
            <person name="Winkler M.E."/>
        </authorList>
    </citation>
    <scope>NUCLEOTIDE SEQUENCE</scope>
</reference>